<evidence type="ECO:0000256" key="6">
    <source>
        <dbReference type="ARBA" id="ARBA00022824"/>
    </source>
</evidence>
<dbReference type="RefSeq" id="XP_005535769.1">
    <property type="nucleotide sequence ID" value="XM_005535712.1"/>
</dbReference>
<dbReference type="GO" id="GO:0006890">
    <property type="term" value="P:retrograde vesicle-mediated transport, Golgi to endoplasmic reticulum"/>
    <property type="evidence" value="ECO:0007669"/>
    <property type="project" value="InterPro"/>
</dbReference>
<evidence type="ECO:0000256" key="8">
    <source>
        <dbReference type="ARBA" id="ARBA00022989"/>
    </source>
</evidence>
<dbReference type="STRING" id="280699.M1VFW8"/>
<keyword evidence="5 13" id="KW-0812">Transmembrane</keyword>
<dbReference type="InterPro" id="IPR044565">
    <property type="entry name" value="Sec22"/>
</dbReference>
<keyword evidence="17" id="KW-1185">Reference proteome</keyword>
<dbReference type="GO" id="GO:0006888">
    <property type="term" value="P:endoplasmic reticulum to Golgi vesicle-mediated transport"/>
    <property type="evidence" value="ECO:0007669"/>
    <property type="project" value="InterPro"/>
</dbReference>
<feature type="transmembrane region" description="Helical" evidence="13">
    <location>
        <begin position="208"/>
        <end position="225"/>
    </location>
</feature>
<dbReference type="SUPFAM" id="SSF58038">
    <property type="entry name" value="SNARE fusion complex"/>
    <property type="match status" value="1"/>
</dbReference>
<evidence type="ECO:0000256" key="13">
    <source>
        <dbReference type="SAM" id="Phobius"/>
    </source>
</evidence>
<dbReference type="KEGG" id="cme:CYME_CMF111C"/>
<evidence type="ECO:0000256" key="9">
    <source>
        <dbReference type="ARBA" id="ARBA00023034"/>
    </source>
</evidence>
<dbReference type="InterPro" id="IPR011012">
    <property type="entry name" value="Longin-like_dom_sf"/>
</dbReference>
<protein>
    <submittedName>
        <fullName evidence="16">Similar to putative vesicle transport protein</fullName>
    </submittedName>
</protein>
<dbReference type="OMA" id="FIYWRFF"/>
<dbReference type="GeneID" id="16993025"/>
<dbReference type="Pfam" id="PF13774">
    <property type="entry name" value="Longin"/>
    <property type="match status" value="1"/>
</dbReference>
<keyword evidence="6" id="KW-0256">Endoplasmic reticulum</keyword>
<dbReference type="eggNOG" id="KOG0862">
    <property type="taxonomic scope" value="Eukaryota"/>
</dbReference>
<dbReference type="PROSITE" id="PS50892">
    <property type="entry name" value="V_SNARE"/>
    <property type="match status" value="1"/>
</dbReference>
<evidence type="ECO:0000259" key="15">
    <source>
        <dbReference type="PROSITE" id="PS50892"/>
    </source>
</evidence>
<dbReference type="SMART" id="SM01270">
    <property type="entry name" value="Longin"/>
    <property type="match status" value="1"/>
</dbReference>
<dbReference type="GO" id="GO:0005789">
    <property type="term" value="C:endoplasmic reticulum membrane"/>
    <property type="evidence" value="ECO:0007669"/>
    <property type="project" value="UniProtKB-SubCell"/>
</dbReference>
<evidence type="ECO:0000256" key="4">
    <source>
        <dbReference type="ARBA" id="ARBA00022448"/>
    </source>
</evidence>
<dbReference type="Proteomes" id="UP000007014">
    <property type="component" value="Chromosome 6"/>
</dbReference>
<dbReference type="PANTHER" id="PTHR45837">
    <property type="entry name" value="VESICLE-TRAFFICKING PROTEIN SEC22B"/>
    <property type="match status" value="1"/>
</dbReference>
<dbReference type="GO" id="GO:0000139">
    <property type="term" value="C:Golgi membrane"/>
    <property type="evidence" value="ECO:0007669"/>
    <property type="project" value="UniProtKB-SubCell"/>
</dbReference>
<evidence type="ECO:0000256" key="5">
    <source>
        <dbReference type="ARBA" id="ARBA00022692"/>
    </source>
</evidence>
<dbReference type="CDD" id="cd15866">
    <property type="entry name" value="R-SNARE_SEC22"/>
    <property type="match status" value="1"/>
</dbReference>
<evidence type="ECO:0000256" key="3">
    <source>
        <dbReference type="ARBA" id="ARBA00008025"/>
    </source>
</evidence>
<evidence type="ECO:0000313" key="17">
    <source>
        <dbReference type="Proteomes" id="UP000007014"/>
    </source>
</evidence>
<keyword evidence="11 13" id="KW-0472">Membrane</keyword>
<reference evidence="16 17" key="2">
    <citation type="journal article" date="2007" name="BMC Biol.">
        <title>A 100%-complete sequence reveals unusually simple genomic features in the hot-spring red alga Cyanidioschyzon merolae.</title>
        <authorList>
            <person name="Nozaki H."/>
            <person name="Takano H."/>
            <person name="Misumi O."/>
            <person name="Terasawa K."/>
            <person name="Matsuzaki M."/>
            <person name="Maruyama S."/>
            <person name="Nishida K."/>
            <person name="Yagisawa F."/>
            <person name="Yoshida Y."/>
            <person name="Fujiwara T."/>
            <person name="Takio S."/>
            <person name="Tamura K."/>
            <person name="Chung S.J."/>
            <person name="Nakamura S."/>
            <person name="Kuroiwa H."/>
            <person name="Tanaka K."/>
            <person name="Sato N."/>
            <person name="Kuroiwa T."/>
        </authorList>
    </citation>
    <scope>NUCLEOTIDE SEQUENCE [LARGE SCALE GENOMIC DNA]</scope>
    <source>
        <strain evidence="16 17">10D</strain>
    </source>
</reference>
<gene>
    <name evidence="16" type="ORF">CYME_CMF111C</name>
</gene>
<dbReference type="AlphaFoldDB" id="M1VFW8"/>
<accession>M1VFW8</accession>
<dbReference type="Pfam" id="PF00957">
    <property type="entry name" value="Synaptobrevin"/>
    <property type="match status" value="1"/>
</dbReference>
<keyword evidence="7" id="KW-0653">Protein transport</keyword>
<keyword evidence="4" id="KW-0813">Transport</keyword>
<keyword evidence="8 13" id="KW-1133">Transmembrane helix</keyword>
<reference evidence="16 17" key="1">
    <citation type="journal article" date="2004" name="Nature">
        <title>Genome sequence of the ultrasmall unicellular red alga Cyanidioschyzon merolae 10D.</title>
        <authorList>
            <person name="Matsuzaki M."/>
            <person name="Misumi O."/>
            <person name="Shin-i T."/>
            <person name="Maruyama S."/>
            <person name="Takahara M."/>
            <person name="Miyagishima S."/>
            <person name="Mori T."/>
            <person name="Nishida K."/>
            <person name="Yagisawa F."/>
            <person name="Nishida K."/>
            <person name="Yoshida Y."/>
            <person name="Nishimura Y."/>
            <person name="Nakao S."/>
            <person name="Kobayashi T."/>
            <person name="Momoyama Y."/>
            <person name="Higashiyama T."/>
            <person name="Minoda A."/>
            <person name="Sano M."/>
            <person name="Nomoto H."/>
            <person name="Oishi K."/>
            <person name="Hayashi H."/>
            <person name="Ohta F."/>
            <person name="Nishizaka S."/>
            <person name="Haga S."/>
            <person name="Miura S."/>
            <person name="Morishita T."/>
            <person name="Kabeya Y."/>
            <person name="Terasawa K."/>
            <person name="Suzuki Y."/>
            <person name="Ishii Y."/>
            <person name="Asakawa S."/>
            <person name="Takano H."/>
            <person name="Ohta N."/>
            <person name="Kuroiwa H."/>
            <person name="Tanaka K."/>
            <person name="Shimizu N."/>
            <person name="Sugano S."/>
            <person name="Sato N."/>
            <person name="Nozaki H."/>
            <person name="Ogasawara N."/>
            <person name="Kohara Y."/>
            <person name="Kuroiwa T."/>
        </authorList>
    </citation>
    <scope>NUCLEOTIDE SEQUENCE [LARGE SCALE GENOMIC DNA]</scope>
    <source>
        <strain evidence="16 17">10D</strain>
    </source>
</reference>
<dbReference type="GO" id="GO:0015031">
    <property type="term" value="P:protein transport"/>
    <property type="evidence" value="ECO:0007669"/>
    <property type="project" value="UniProtKB-KW"/>
</dbReference>
<dbReference type="PROSITE" id="PS50859">
    <property type="entry name" value="LONGIN"/>
    <property type="match status" value="1"/>
</dbReference>
<evidence type="ECO:0000256" key="1">
    <source>
        <dbReference type="ARBA" id="ARBA00004163"/>
    </source>
</evidence>
<comment type="subcellular location">
    <subcellularLocation>
        <location evidence="1">Endoplasmic reticulum membrane</location>
        <topology evidence="1">Single-pass type IV membrane protein</topology>
    </subcellularLocation>
    <subcellularLocation>
        <location evidence="2">Golgi apparatus membrane</location>
    </subcellularLocation>
</comment>
<feature type="domain" description="Longin" evidence="14">
    <location>
        <begin position="6"/>
        <end position="131"/>
    </location>
</feature>
<dbReference type="HOGENOM" id="CLU_054453_4_1_1"/>
<evidence type="ECO:0000256" key="11">
    <source>
        <dbReference type="ARBA" id="ARBA00023136"/>
    </source>
</evidence>
<evidence type="ECO:0000256" key="10">
    <source>
        <dbReference type="ARBA" id="ARBA00023054"/>
    </source>
</evidence>
<keyword evidence="10 12" id="KW-0175">Coiled coil</keyword>
<evidence type="ECO:0000256" key="12">
    <source>
        <dbReference type="PROSITE-ProRule" id="PRU00290"/>
    </source>
</evidence>
<evidence type="ECO:0000313" key="16">
    <source>
        <dbReference type="EMBL" id="BAM79483.1"/>
    </source>
</evidence>
<evidence type="ECO:0000256" key="2">
    <source>
        <dbReference type="ARBA" id="ARBA00004394"/>
    </source>
</evidence>
<dbReference type="GO" id="GO:0005484">
    <property type="term" value="F:SNAP receptor activity"/>
    <property type="evidence" value="ECO:0007669"/>
    <property type="project" value="InterPro"/>
</dbReference>
<proteinExistence type="inferred from homology"/>
<dbReference type="CDD" id="cd14824">
    <property type="entry name" value="Longin"/>
    <property type="match status" value="1"/>
</dbReference>
<name>M1VFW8_CYAM1</name>
<evidence type="ECO:0000256" key="7">
    <source>
        <dbReference type="ARBA" id="ARBA00022927"/>
    </source>
</evidence>
<dbReference type="Gramene" id="CMF111CT">
    <property type="protein sequence ID" value="CMF111CT"/>
    <property type="gene ID" value="CMF111C"/>
</dbReference>
<feature type="domain" description="V-SNARE coiled-coil homology" evidence="15">
    <location>
        <begin position="146"/>
        <end position="206"/>
    </location>
</feature>
<comment type="similarity">
    <text evidence="3">Belongs to the synaptobrevin family.</text>
</comment>
<evidence type="ECO:0000259" key="14">
    <source>
        <dbReference type="PROSITE" id="PS50859"/>
    </source>
</evidence>
<dbReference type="InterPro" id="IPR010908">
    <property type="entry name" value="Longin_dom"/>
</dbReference>
<dbReference type="Gene3D" id="1.20.5.110">
    <property type="match status" value="1"/>
</dbReference>
<dbReference type="SUPFAM" id="SSF64356">
    <property type="entry name" value="SNARE-like"/>
    <property type="match status" value="1"/>
</dbReference>
<dbReference type="EMBL" id="AP006488">
    <property type="protein sequence ID" value="BAM79483.1"/>
    <property type="molecule type" value="Genomic_DNA"/>
</dbReference>
<sequence length="237" mass="26921">MPKITFISRLTDGLPLAASLADEKDAFALELQEYERQAKRILKGLTAEYLAGGRGSVPASRKAASIESGAFTFHYLLGDQVAFLTLSEKAYPRKLAFAFLDELRREFEAVYGAQVALANRPYEMIRFDSFIQKTKKVYLDASAVRNLERLNSELLDVRDIMTRSIQEVLGRGERLESLQNTSAMLSAESRKYLRRAKHARWMLRIRQYGPMMVILVIIAVLLWFFKLRGRGATAGFT</sequence>
<keyword evidence="9" id="KW-0333">Golgi apparatus</keyword>
<dbReference type="Gene3D" id="3.30.450.50">
    <property type="entry name" value="Longin domain"/>
    <property type="match status" value="1"/>
</dbReference>
<organism evidence="16 17">
    <name type="scientific">Cyanidioschyzon merolae (strain NIES-3377 / 10D)</name>
    <name type="common">Unicellular red alga</name>
    <dbReference type="NCBI Taxonomy" id="280699"/>
    <lineage>
        <taxon>Eukaryota</taxon>
        <taxon>Rhodophyta</taxon>
        <taxon>Bangiophyceae</taxon>
        <taxon>Cyanidiales</taxon>
        <taxon>Cyanidiaceae</taxon>
        <taxon>Cyanidioschyzon</taxon>
    </lineage>
</organism>
<dbReference type="OrthoDB" id="1719357at2759"/>
<dbReference type="InterPro" id="IPR042855">
    <property type="entry name" value="V_SNARE_CC"/>
</dbReference>